<dbReference type="GO" id="GO:0016705">
    <property type="term" value="F:oxidoreductase activity, acting on paired donors, with incorporation or reduction of molecular oxygen"/>
    <property type="evidence" value="ECO:0007669"/>
    <property type="project" value="InterPro"/>
</dbReference>
<evidence type="ECO:0000313" key="9">
    <source>
        <dbReference type="Proteomes" id="UP000244722"/>
    </source>
</evidence>
<keyword evidence="9" id="KW-1185">Reference proteome</keyword>
<gene>
    <name evidence="8" type="ORF">B9Z19DRAFT_1028216</name>
</gene>
<dbReference type="PANTHER" id="PTHR46206">
    <property type="entry name" value="CYTOCHROME P450"/>
    <property type="match status" value="1"/>
</dbReference>
<feature type="transmembrane region" description="Helical" evidence="7">
    <location>
        <begin position="29"/>
        <end position="48"/>
    </location>
</feature>
<evidence type="ECO:0000256" key="6">
    <source>
        <dbReference type="PIRSR" id="PIRSR602403-1"/>
    </source>
</evidence>
<dbReference type="EMBL" id="NESQ01000176">
    <property type="protein sequence ID" value="PUU76771.1"/>
    <property type="molecule type" value="Genomic_DNA"/>
</dbReference>
<keyword evidence="7" id="KW-1133">Transmembrane helix</keyword>
<sequence>MDAVIDNDTSLRYGGLKMAVEEVLLKRQVNPGVAIGGLVLWMFVWVAWKSYSLRVKVDAVGVSPGLFGGWRAMFGFFPRGNDWIAEGYKKFSPTGKWFQIPSVARYMILPTSPKILEEMMAEAENILSFNEALADKLAIEWTIHPCIKHDRSHVKLIQTKLSQRLTTILPEVMDELVLAWEENANVGKEWTKVQISDMMLQIVARTTNRMFVGVPLCRNQEYLDNVIQYAGKVMMMGSILDCLPRIFRGPLTNPLMKKSYHYAIMRKHVGHILRERKEKMRELGEEWKDRPDDLIQWVLDFAVDEKASSEEELIARLLMMNFVSIHTTSEAILQTLYDIGSHPELQPPLHAEITEILSKDGMCKQSLTKMKKLDSVIRESQRLSPITTVTMVRKAMAPHTFSDGTHIPAGAWMGAPAAEIQRSNFIPNPTVFDGFRWERMGVENQSSGKAGKYAAVTTSFDHLVWGHGKYACPGRFFATTVEKILLSHIIERFEVRCPEGRPKNKLFGMACIADPKGVIELKMR</sequence>
<keyword evidence="7" id="KW-0472">Membrane</keyword>
<accession>A0A2T6ZMQ6</accession>
<feature type="binding site" description="axial binding residue" evidence="6">
    <location>
        <position position="472"/>
    </location>
    <ligand>
        <name>heme</name>
        <dbReference type="ChEBI" id="CHEBI:30413"/>
    </ligand>
    <ligandPart>
        <name>Fe</name>
        <dbReference type="ChEBI" id="CHEBI:18248"/>
    </ligandPart>
</feature>
<evidence type="ECO:0000256" key="1">
    <source>
        <dbReference type="ARBA" id="ARBA00001971"/>
    </source>
</evidence>
<keyword evidence="3 6" id="KW-0479">Metal-binding</keyword>
<comment type="similarity">
    <text evidence="2">Belongs to the cytochrome P450 family.</text>
</comment>
<evidence type="ECO:0000313" key="8">
    <source>
        <dbReference type="EMBL" id="PUU76771.1"/>
    </source>
</evidence>
<dbReference type="Pfam" id="PF00067">
    <property type="entry name" value="p450"/>
    <property type="match status" value="1"/>
</dbReference>
<dbReference type="SUPFAM" id="SSF48264">
    <property type="entry name" value="Cytochrome P450"/>
    <property type="match status" value="1"/>
</dbReference>
<dbReference type="GO" id="GO:0005506">
    <property type="term" value="F:iron ion binding"/>
    <property type="evidence" value="ECO:0007669"/>
    <property type="project" value="InterPro"/>
</dbReference>
<dbReference type="CDD" id="cd11041">
    <property type="entry name" value="CYP503A1-like"/>
    <property type="match status" value="1"/>
</dbReference>
<comment type="caution">
    <text evidence="8">The sequence shown here is derived from an EMBL/GenBank/DDBJ whole genome shotgun (WGS) entry which is preliminary data.</text>
</comment>
<dbReference type="GO" id="GO:0004497">
    <property type="term" value="F:monooxygenase activity"/>
    <property type="evidence" value="ECO:0007669"/>
    <property type="project" value="InterPro"/>
</dbReference>
<dbReference type="InterPro" id="IPR001128">
    <property type="entry name" value="Cyt_P450"/>
</dbReference>
<keyword evidence="6" id="KW-0349">Heme</keyword>
<reference evidence="8 9" key="1">
    <citation type="submission" date="2017-04" db="EMBL/GenBank/DDBJ databases">
        <title>Draft genome sequence of Tuber borchii Vittad., a whitish edible truffle.</title>
        <authorList>
            <consortium name="DOE Joint Genome Institute"/>
            <person name="Murat C."/>
            <person name="Kuo A."/>
            <person name="Barry K.W."/>
            <person name="Clum A."/>
            <person name="Dockter R.B."/>
            <person name="Fauchery L."/>
            <person name="Iotti M."/>
            <person name="Kohler A."/>
            <person name="Labutti K."/>
            <person name="Lindquist E.A."/>
            <person name="Lipzen A."/>
            <person name="Ohm R.A."/>
            <person name="Wang M."/>
            <person name="Grigoriev I.V."/>
            <person name="Zambonelli A."/>
            <person name="Martin F.M."/>
        </authorList>
    </citation>
    <scope>NUCLEOTIDE SEQUENCE [LARGE SCALE GENOMIC DNA]</scope>
    <source>
        <strain evidence="8 9">Tbo3840</strain>
    </source>
</reference>
<dbReference type="InterPro" id="IPR002403">
    <property type="entry name" value="Cyt_P450_E_grp-IV"/>
</dbReference>
<evidence type="ECO:0000256" key="7">
    <source>
        <dbReference type="SAM" id="Phobius"/>
    </source>
</evidence>
<dbReference type="Gene3D" id="1.10.630.10">
    <property type="entry name" value="Cytochrome P450"/>
    <property type="match status" value="1"/>
</dbReference>
<dbReference type="GO" id="GO:0020037">
    <property type="term" value="F:heme binding"/>
    <property type="evidence" value="ECO:0007669"/>
    <property type="project" value="InterPro"/>
</dbReference>
<keyword evidence="5 6" id="KW-0408">Iron</keyword>
<keyword evidence="7" id="KW-0812">Transmembrane</keyword>
<dbReference type="STRING" id="42251.A0A2T6ZMQ6"/>
<evidence type="ECO:0000256" key="5">
    <source>
        <dbReference type="ARBA" id="ARBA00023004"/>
    </source>
</evidence>
<organism evidence="8 9">
    <name type="scientific">Tuber borchii</name>
    <name type="common">White truffle</name>
    <dbReference type="NCBI Taxonomy" id="42251"/>
    <lineage>
        <taxon>Eukaryota</taxon>
        <taxon>Fungi</taxon>
        <taxon>Dikarya</taxon>
        <taxon>Ascomycota</taxon>
        <taxon>Pezizomycotina</taxon>
        <taxon>Pezizomycetes</taxon>
        <taxon>Pezizales</taxon>
        <taxon>Tuberaceae</taxon>
        <taxon>Tuber</taxon>
    </lineage>
</organism>
<evidence type="ECO:0000256" key="4">
    <source>
        <dbReference type="ARBA" id="ARBA00023002"/>
    </source>
</evidence>
<comment type="cofactor">
    <cofactor evidence="1 6">
        <name>heme</name>
        <dbReference type="ChEBI" id="CHEBI:30413"/>
    </cofactor>
</comment>
<dbReference type="AlphaFoldDB" id="A0A2T6ZMQ6"/>
<keyword evidence="4" id="KW-0560">Oxidoreductase</keyword>
<dbReference type="PRINTS" id="PR00465">
    <property type="entry name" value="EP450IV"/>
</dbReference>
<protein>
    <submittedName>
        <fullName evidence="8">Cytochrome P450</fullName>
    </submittedName>
</protein>
<dbReference type="OrthoDB" id="1844152at2759"/>
<dbReference type="InterPro" id="IPR036396">
    <property type="entry name" value="Cyt_P450_sf"/>
</dbReference>
<name>A0A2T6ZMQ6_TUBBO</name>
<dbReference type="Proteomes" id="UP000244722">
    <property type="component" value="Unassembled WGS sequence"/>
</dbReference>
<evidence type="ECO:0000256" key="2">
    <source>
        <dbReference type="ARBA" id="ARBA00010617"/>
    </source>
</evidence>
<evidence type="ECO:0000256" key="3">
    <source>
        <dbReference type="ARBA" id="ARBA00022723"/>
    </source>
</evidence>
<proteinExistence type="inferred from homology"/>